<proteinExistence type="predicted"/>
<protein>
    <submittedName>
        <fullName evidence="1">DUF3500 domain-containing protein</fullName>
    </submittedName>
</protein>
<dbReference type="EMBL" id="CP048810">
    <property type="protein sequence ID" value="QKS80996.1"/>
    <property type="molecule type" value="Genomic_DNA"/>
</dbReference>
<dbReference type="PANTHER" id="PTHR37489">
    <property type="entry name" value="DUF3500 DOMAIN-CONTAINING PROTEIN"/>
    <property type="match status" value="1"/>
</dbReference>
<reference evidence="1 2" key="1">
    <citation type="submission" date="2020-02" db="EMBL/GenBank/DDBJ databases">
        <authorList>
            <person name="Liang J."/>
        </authorList>
    </citation>
    <scope>NUCLEOTIDE SEQUENCE [LARGE SCALE GENOMIC DNA]</scope>
    <source>
        <strain evidence="1 2">L22-9</strain>
    </source>
</reference>
<dbReference type="AlphaFoldDB" id="A0A6N1C9R1"/>
<sequence>MKRFLAEQGRHLRRLGGTTLSTITAFLFLASPVSSAIEPYRGIAYDERVDPSLHKRKSTGVSTQAIAEATTHLLDGLSAPQRQQASFAVDSEQWRVWSNFHRSSGRLGLRLGDLSVTSRADVFELLRQSLSAKGLKLSEDIIKLNHVLGVITGDTRSFNEDEYYLALFGRPSDNEPWGFQFEGHHLVINYFILGDQVVMSPTFWGSEPMYSPPDAALPPRYQGLSVLQVERSGAKDFLASLNPEQAKKARLHGWQSFISGAGNDNAKVPQEGIRGNELQGSQRQALAALIENFVGNLREGHADIAMDEVRAHLDDTWFVARERDDGRIYYRIFSPVILIEFDEIHGTFTDHQHVHAVVRTPNGNDYGQSLLRQHLEQHPH</sequence>
<name>A0A6N1C9R1_9PSED</name>
<dbReference type="Pfam" id="PF12006">
    <property type="entry name" value="DUF3500"/>
    <property type="match status" value="1"/>
</dbReference>
<dbReference type="InterPro" id="IPR021889">
    <property type="entry name" value="DUF3500"/>
</dbReference>
<evidence type="ECO:0000313" key="2">
    <source>
        <dbReference type="Proteomes" id="UP000509545"/>
    </source>
</evidence>
<accession>A0A6N1C9R1</accession>
<dbReference type="KEGG" id="pbz:GN234_03125"/>
<dbReference type="PANTHER" id="PTHR37489:SF1">
    <property type="entry name" value="DUF3500 DOMAIN-CONTAINING PROTEIN"/>
    <property type="match status" value="1"/>
</dbReference>
<dbReference type="RefSeq" id="WP_176687857.1">
    <property type="nucleotide sequence ID" value="NZ_CP048810.1"/>
</dbReference>
<evidence type="ECO:0000313" key="1">
    <source>
        <dbReference type="EMBL" id="QKS80996.1"/>
    </source>
</evidence>
<gene>
    <name evidence="1" type="ORF">GN234_03125</name>
</gene>
<organism evidence="1 2">
    <name type="scientific">Pseudomonas bijieensis</name>
    <dbReference type="NCBI Taxonomy" id="2681983"/>
    <lineage>
        <taxon>Bacteria</taxon>
        <taxon>Pseudomonadati</taxon>
        <taxon>Pseudomonadota</taxon>
        <taxon>Gammaproteobacteria</taxon>
        <taxon>Pseudomonadales</taxon>
        <taxon>Pseudomonadaceae</taxon>
        <taxon>Pseudomonas</taxon>
    </lineage>
</organism>
<keyword evidence="2" id="KW-1185">Reference proteome</keyword>
<dbReference type="Proteomes" id="UP000509545">
    <property type="component" value="Chromosome"/>
</dbReference>